<evidence type="ECO:0000256" key="1">
    <source>
        <dbReference type="SAM" id="MobiDB-lite"/>
    </source>
</evidence>
<name>A0AAD8T6T4_LOLMU</name>
<feature type="compositionally biased region" description="Basic and acidic residues" evidence="1">
    <location>
        <begin position="80"/>
        <end position="90"/>
    </location>
</feature>
<dbReference type="AlphaFoldDB" id="A0AAD8T6T4"/>
<dbReference type="EMBL" id="JAUUTY010000003">
    <property type="protein sequence ID" value="KAK1670236.1"/>
    <property type="molecule type" value="Genomic_DNA"/>
</dbReference>
<feature type="region of interest" description="Disordered" evidence="1">
    <location>
        <begin position="59"/>
        <end position="109"/>
    </location>
</feature>
<proteinExistence type="predicted"/>
<dbReference type="Proteomes" id="UP001231189">
    <property type="component" value="Unassembled WGS sequence"/>
</dbReference>
<reference evidence="2" key="1">
    <citation type="submission" date="2023-07" db="EMBL/GenBank/DDBJ databases">
        <title>A chromosome-level genome assembly of Lolium multiflorum.</title>
        <authorList>
            <person name="Chen Y."/>
            <person name="Copetti D."/>
            <person name="Kolliker R."/>
            <person name="Studer B."/>
        </authorList>
    </citation>
    <scope>NUCLEOTIDE SEQUENCE</scope>
    <source>
        <strain evidence="2">02402/16</strain>
        <tissue evidence="2">Leaf</tissue>
    </source>
</reference>
<protein>
    <submittedName>
        <fullName evidence="2">Uncharacterized protein</fullName>
    </submittedName>
</protein>
<feature type="region of interest" description="Disordered" evidence="1">
    <location>
        <begin position="1"/>
        <end position="26"/>
    </location>
</feature>
<evidence type="ECO:0000313" key="2">
    <source>
        <dbReference type="EMBL" id="KAK1670236.1"/>
    </source>
</evidence>
<organism evidence="2 3">
    <name type="scientific">Lolium multiflorum</name>
    <name type="common">Italian ryegrass</name>
    <name type="synonym">Lolium perenne subsp. multiflorum</name>
    <dbReference type="NCBI Taxonomy" id="4521"/>
    <lineage>
        <taxon>Eukaryota</taxon>
        <taxon>Viridiplantae</taxon>
        <taxon>Streptophyta</taxon>
        <taxon>Embryophyta</taxon>
        <taxon>Tracheophyta</taxon>
        <taxon>Spermatophyta</taxon>
        <taxon>Magnoliopsida</taxon>
        <taxon>Liliopsida</taxon>
        <taxon>Poales</taxon>
        <taxon>Poaceae</taxon>
        <taxon>BOP clade</taxon>
        <taxon>Pooideae</taxon>
        <taxon>Poodae</taxon>
        <taxon>Poeae</taxon>
        <taxon>Poeae Chloroplast Group 2 (Poeae type)</taxon>
        <taxon>Loliodinae</taxon>
        <taxon>Loliinae</taxon>
        <taxon>Lolium</taxon>
    </lineage>
</organism>
<feature type="compositionally biased region" description="Basic and acidic residues" evidence="1">
    <location>
        <begin position="7"/>
        <end position="26"/>
    </location>
</feature>
<evidence type="ECO:0000313" key="3">
    <source>
        <dbReference type="Proteomes" id="UP001231189"/>
    </source>
</evidence>
<comment type="caution">
    <text evidence="2">The sequence shown here is derived from an EMBL/GenBank/DDBJ whole genome shotgun (WGS) entry which is preliminary data.</text>
</comment>
<keyword evidence="3" id="KW-1185">Reference proteome</keyword>
<accession>A0AAD8T6T4</accession>
<gene>
    <name evidence="2" type="ORF">QYE76_058395</name>
</gene>
<sequence length="109" mass="12515">MAKKANKKDINSIREELQRKGDEKDISSIREELQRLQMSNALLSRYLIDIQEQRSQQRQQHQVVAIQDLETSSPSPSPQHRHELEGETGRAGDGYWPGTWAQGGGYKRN</sequence>